<proteinExistence type="evidence at transcript level"/>
<dbReference type="SUPFAM" id="SSF56436">
    <property type="entry name" value="C-type lectin-like"/>
    <property type="match status" value="1"/>
</dbReference>
<dbReference type="Pfam" id="PF00059">
    <property type="entry name" value="Lectin_C"/>
    <property type="match status" value="1"/>
</dbReference>
<dbReference type="InterPro" id="IPR050111">
    <property type="entry name" value="C-type_lectin/snaclec_domain"/>
</dbReference>
<dbReference type="InterPro" id="IPR001304">
    <property type="entry name" value="C-type_lectin-like"/>
</dbReference>
<dbReference type="EMBL" id="MT747531">
    <property type="protein sequence ID" value="QNH72465.1"/>
    <property type="molecule type" value="mRNA"/>
</dbReference>
<evidence type="ECO:0000256" key="1">
    <source>
        <dbReference type="SAM" id="SignalP"/>
    </source>
</evidence>
<sequence>MVWKSMFLLLVTLFLVGLTVEAYSSCPDGWVPFGHNCYYFSTSTTNWYNAQKYCLGKGASLVCLSNSIEWLFIVKRIRQINTVYGTKDYWIGANDIASEGTWRCANGIPGYLRWYTGEPNNSGNEDCAHLYPNGYMNDRECQNSSSCRFICEKAVFAVEK</sequence>
<dbReference type="SMART" id="SM00034">
    <property type="entry name" value="CLECT"/>
    <property type="match status" value="1"/>
</dbReference>
<protein>
    <submittedName>
        <fullName evidence="3">Toxin candidate TRINITY_DN34632_c0_g1_i3.p1</fullName>
    </submittedName>
</protein>
<name>A0A7G7WYX6_9CNID</name>
<dbReference type="AlphaFoldDB" id="A0A7G7WYX6"/>
<evidence type="ECO:0000313" key="3">
    <source>
        <dbReference type="EMBL" id="QNH72465.1"/>
    </source>
</evidence>
<organism evidence="3">
    <name type="scientific">Pachycerianthus maua</name>
    <dbReference type="NCBI Taxonomy" id="2736681"/>
    <lineage>
        <taxon>Eukaryota</taxon>
        <taxon>Metazoa</taxon>
        <taxon>Cnidaria</taxon>
        <taxon>Anthozoa</taxon>
        <taxon>Ceriantharia</taxon>
        <taxon>Spirularia</taxon>
        <taxon>Cerianthidae</taxon>
        <taxon>Pachycerianthus</taxon>
    </lineage>
</organism>
<reference evidence="3" key="1">
    <citation type="journal article" date="2020" name="Mar. Drugs">
        <title>Transcriptomic Analysis of Four Cerianthid (Cnidaria, Ceriantharia) Venoms.</title>
        <authorList>
            <person name="Klompen A.M.L."/>
            <person name="Macrander J."/>
            <person name="Reitzel A.M."/>
            <person name="Stampar S.N."/>
        </authorList>
    </citation>
    <scope>NUCLEOTIDE SEQUENCE</scope>
</reference>
<dbReference type="PROSITE" id="PS50041">
    <property type="entry name" value="C_TYPE_LECTIN_2"/>
    <property type="match status" value="1"/>
</dbReference>
<dbReference type="InterPro" id="IPR016186">
    <property type="entry name" value="C-type_lectin-like/link_sf"/>
</dbReference>
<feature type="signal peptide" evidence="1">
    <location>
        <begin position="1"/>
        <end position="22"/>
    </location>
</feature>
<dbReference type="PANTHER" id="PTHR22803">
    <property type="entry name" value="MANNOSE, PHOSPHOLIPASE, LECTIN RECEPTOR RELATED"/>
    <property type="match status" value="1"/>
</dbReference>
<accession>A0A7G7WYX6</accession>
<feature type="chain" id="PRO_5028870117" evidence="1">
    <location>
        <begin position="23"/>
        <end position="160"/>
    </location>
</feature>
<reference evidence="3" key="2">
    <citation type="submission" date="2020-07" db="EMBL/GenBank/DDBJ databases">
        <authorList>
            <person name="Klompen A.L."/>
            <person name="Macrander J."/>
            <person name="Reitzel A.M."/>
            <person name="Stampar S.N."/>
        </authorList>
    </citation>
    <scope>NUCLEOTIDE SEQUENCE</scope>
</reference>
<evidence type="ECO:0000259" key="2">
    <source>
        <dbReference type="PROSITE" id="PS50041"/>
    </source>
</evidence>
<feature type="domain" description="C-type lectin" evidence="2">
    <location>
        <begin position="33"/>
        <end position="142"/>
    </location>
</feature>
<keyword evidence="1" id="KW-0732">Signal</keyword>
<dbReference type="InterPro" id="IPR016187">
    <property type="entry name" value="CTDL_fold"/>
</dbReference>
<dbReference type="Gene3D" id="3.10.100.10">
    <property type="entry name" value="Mannose-Binding Protein A, subunit A"/>
    <property type="match status" value="1"/>
</dbReference>